<keyword evidence="2" id="KW-1185">Reference proteome</keyword>
<dbReference type="OrthoDB" id="9804933at2"/>
<dbReference type="HOGENOM" id="CLU_798811_0_0_14"/>
<name>U5NCA2_9MOLU</name>
<dbReference type="RefSeq" id="WP_022769170.1">
    <property type="nucleotide sequence ID" value="NC_022575.1"/>
</dbReference>
<reference evidence="1 2" key="1">
    <citation type="journal article" date="2013" name="Genome Announc.">
        <title>Genome Sequence of Mycoplasma parvum (Formerly Eperythrozoon parvum), a Diminutive Hemoplasma of the Pig.</title>
        <authorList>
            <person name="do Nascimento N.C."/>
            <person name="Dos Santos A.P."/>
            <person name="Chu Y."/>
            <person name="Guimaraes A.M."/>
            <person name="Pagliaro A."/>
            <person name="Messick J.B."/>
        </authorList>
    </citation>
    <scope>NUCLEOTIDE SEQUENCE [LARGE SCALE GENOMIC DNA]</scope>
    <source>
        <strain evidence="1 2">Indiana</strain>
    </source>
</reference>
<dbReference type="PATRIC" id="fig|1403316.3.peg.145"/>
<sequence>MNQLSKADSKSSEKFKVQDSWLWYDWKNKNKQEEGEGVNNSEYFDAWTISSKGGKNEEFDIWKKIERLATYMSICYKASISLIDEGIYNKYFNKTSKKDWSAIWSHVDSDQYKDEKVEWQGWPIKLKEELQNYEKVCKKQELERSQKIYGNWEAFDTWVGAKMKGKKFPKIQNVEFELKQNSQNSVNLKMEMGLISSNDIFPHNGKIRLFYASQGKNYFYIDVWAKKIEPKSIKQFAKEIMNKGKCLIDLEEENERELSREKCQGFLYLKELFKDNKEQKHSNGLREKCWQNHSWSDSCSYEEHIEDGWQYFEQEITTKWLEFGQEIGLVWEGKEFKWRSF</sequence>
<protein>
    <submittedName>
        <fullName evidence="1">Uncharacterized protein</fullName>
    </submittedName>
</protein>
<dbReference type="Proteomes" id="UP000017119">
    <property type="component" value="Chromosome"/>
</dbReference>
<accession>U5NCA2</accession>
<dbReference type="STRING" id="1403316.PRV_00850"/>
<dbReference type="KEGG" id="mpv:PRV_00850"/>
<organism evidence="1 2">
    <name type="scientific">Mycoplasma parvum str. Indiana</name>
    <dbReference type="NCBI Taxonomy" id="1403316"/>
    <lineage>
        <taxon>Bacteria</taxon>
        <taxon>Bacillati</taxon>
        <taxon>Mycoplasmatota</taxon>
        <taxon>Mollicutes</taxon>
        <taxon>Mycoplasmataceae</taxon>
        <taxon>Mycoplasma</taxon>
    </lineage>
</organism>
<gene>
    <name evidence="1" type="ORF">PRV_00850</name>
</gene>
<evidence type="ECO:0000313" key="2">
    <source>
        <dbReference type="Proteomes" id="UP000017119"/>
    </source>
</evidence>
<evidence type="ECO:0000313" key="1">
    <source>
        <dbReference type="EMBL" id="AGX88935.1"/>
    </source>
</evidence>
<dbReference type="AlphaFoldDB" id="U5NCA2"/>
<proteinExistence type="predicted"/>
<dbReference type="EMBL" id="CP006771">
    <property type="protein sequence ID" value="AGX88935.1"/>
    <property type="molecule type" value="Genomic_DNA"/>
</dbReference>